<feature type="domain" description="Mechanosensitive ion channel MscS" evidence="7">
    <location>
        <begin position="147"/>
        <end position="212"/>
    </location>
</feature>
<proteinExistence type="inferred from homology"/>
<evidence type="ECO:0000256" key="2">
    <source>
        <dbReference type="ARBA" id="ARBA00008017"/>
    </source>
</evidence>
<dbReference type="Pfam" id="PF00924">
    <property type="entry name" value="MS_channel_2nd"/>
    <property type="match status" value="1"/>
</dbReference>
<dbReference type="InterPro" id="IPR011014">
    <property type="entry name" value="MscS_channel_TM-2"/>
</dbReference>
<dbReference type="GO" id="GO:0055085">
    <property type="term" value="P:transmembrane transport"/>
    <property type="evidence" value="ECO:0007669"/>
    <property type="project" value="InterPro"/>
</dbReference>
<keyword evidence="3 6" id="KW-0812">Transmembrane</keyword>
<keyword evidence="4 6" id="KW-1133">Transmembrane helix</keyword>
<organism evidence="8">
    <name type="scientific">marine metagenome</name>
    <dbReference type="NCBI Taxonomy" id="408172"/>
    <lineage>
        <taxon>unclassified sequences</taxon>
        <taxon>metagenomes</taxon>
        <taxon>ecological metagenomes</taxon>
    </lineage>
</organism>
<dbReference type="InterPro" id="IPR006685">
    <property type="entry name" value="MscS_channel_2nd"/>
</dbReference>
<evidence type="ECO:0000313" key="8">
    <source>
        <dbReference type="EMBL" id="SVC05885.1"/>
    </source>
</evidence>
<dbReference type="AlphaFoldDB" id="A0A382J2V0"/>
<dbReference type="PANTHER" id="PTHR30566">
    <property type="entry name" value="YNAI-RELATED MECHANOSENSITIVE ION CHANNEL"/>
    <property type="match status" value="1"/>
</dbReference>
<dbReference type="GO" id="GO:0016020">
    <property type="term" value="C:membrane"/>
    <property type="evidence" value="ECO:0007669"/>
    <property type="project" value="UniProtKB-SubCell"/>
</dbReference>
<dbReference type="SUPFAM" id="SSF50182">
    <property type="entry name" value="Sm-like ribonucleoproteins"/>
    <property type="match status" value="1"/>
</dbReference>
<accession>A0A382J2V0</accession>
<protein>
    <recommendedName>
        <fullName evidence="7">Mechanosensitive ion channel MscS domain-containing protein</fullName>
    </recommendedName>
</protein>
<dbReference type="EMBL" id="UINC01071174">
    <property type="protein sequence ID" value="SVC05885.1"/>
    <property type="molecule type" value="Genomic_DNA"/>
</dbReference>
<feature type="non-terminal residue" evidence="8">
    <location>
        <position position="1"/>
    </location>
</feature>
<evidence type="ECO:0000259" key="7">
    <source>
        <dbReference type="Pfam" id="PF00924"/>
    </source>
</evidence>
<gene>
    <name evidence="8" type="ORF">METZ01_LOCUS258739</name>
</gene>
<evidence type="ECO:0000256" key="1">
    <source>
        <dbReference type="ARBA" id="ARBA00004141"/>
    </source>
</evidence>
<feature type="transmembrane region" description="Helical" evidence="6">
    <location>
        <begin position="59"/>
        <end position="76"/>
    </location>
</feature>
<name>A0A382J2V0_9ZZZZ</name>
<comment type="similarity">
    <text evidence="2">Belongs to the MscS (TC 1.A.23) family.</text>
</comment>
<dbReference type="InterPro" id="IPR010920">
    <property type="entry name" value="LSM_dom_sf"/>
</dbReference>
<evidence type="ECO:0000256" key="5">
    <source>
        <dbReference type="ARBA" id="ARBA00023136"/>
    </source>
</evidence>
<keyword evidence="5 6" id="KW-0472">Membrane</keyword>
<dbReference type="InterPro" id="IPR023408">
    <property type="entry name" value="MscS_beta-dom_sf"/>
</dbReference>
<evidence type="ECO:0000256" key="3">
    <source>
        <dbReference type="ARBA" id="ARBA00022692"/>
    </source>
</evidence>
<dbReference type="SUPFAM" id="SSF82861">
    <property type="entry name" value="Mechanosensitive channel protein MscS (YggB), transmembrane region"/>
    <property type="match status" value="1"/>
</dbReference>
<evidence type="ECO:0000256" key="6">
    <source>
        <dbReference type="SAM" id="Phobius"/>
    </source>
</evidence>
<feature type="transmembrane region" description="Helical" evidence="6">
    <location>
        <begin position="97"/>
        <end position="118"/>
    </location>
</feature>
<comment type="subcellular location">
    <subcellularLocation>
        <location evidence="1">Membrane</location>
        <topology evidence="1">Multi-pass membrane protein</topology>
    </subcellularLocation>
</comment>
<evidence type="ECO:0000256" key="4">
    <source>
        <dbReference type="ARBA" id="ARBA00022989"/>
    </source>
</evidence>
<feature type="transmembrane region" description="Helical" evidence="6">
    <location>
        <begin position="130"/>
        <end position="160"/>
    </location>
</feature>
<sequence length="321" mass="36050">RFWKLTRFLRSARLFQYLRQDSLKPFKAPGYLILAISFSHIIITLFNFSGSWKIWYDQFYGPSLLFVSTWLVSRIYNLIHDTYIKAYFSTTDDGAEGAVESIIAGLAQIFIWAGGITLTTELAGYNSTSILAGLGLGGMAVALAAQDSIGNLIGGLLLYINKSFKIGDGIEINNMKGTVNKLGLRSVNIVDAVGSSIVLPNKIFMTMPFKNNTTKKFLRGNISLKLDINLSAAKLEKAIDLISEIAIQYEHIQNEHTVSFGNMSDYCHNIEFSYLLNKESLKRADPEQLNDILITNAKKHLYVRIIEQFLLNDISFYSKEN</sequence>
<dbReference type="PANTHER" id="PTHR30566:SF5">
    <property type="entry name" value="MECHANOSENSITIVE ION CHANNEL PROTEIN 1, MITOCHONDRIAL-RELATED"/>
    <property type="match status" value="1"/>
</dbReference>
<dbReference type="Gene3D" id="1.10.287.1260">
    <property type="match status" value="1"/>
</dbReference>
<reference evidence="8" key="1">
    <citation type="submission" date="2018-05" db="EMBL/GenBank/DDBJ databases">
        <authorList>
            <person name="Lanie J.A."/>
            <person name="Ng W.-L."/>
            <person name="Kazmierczak K.M."/>
            <person name="Andrzejewski T.M."/>
            <person name="Davidsen T.M."/>
            <person name="Wayne K.J."/>
            <person name="Tettelin H."/>
            <person name="Glass J.I."/>
            <person name="Rusch D."/>
            <person name="Podicherti R."/>
            <person name="Tsui H.-C.T."/>
            <person name="Winkler M.E."/>
        </authorList>
    </citation>
    <scope>NUCLEOTIDE SEQUENCE</scope>
</reference>
<feature type="transmembrane region" description="Helical" evidence="6">
    <location>
        <begin position="28"/>
        <end position="47"/>
    </location>
</feature>
<dbReference type="Gene3D" id="2.30.30.60">
    <property type="match status" value="1"/>
</dbReference>